<sequence length="172" mass="19107">MTDVLLLIPGLELLERTSSSIRVQNVVQLSMAPAFLLAGIGAVMNVMTNRLLWVANKIERILAADEKKEAGDLLAELPALEQRRILAQRAVMLSTAAAFTISIVIMLLFVSAFVKTPLGTFVAFTWMLTMGLLMAGLAFFLQETRTAARRNLERMKERHYGPQDADRREEGS</sequence>
<protein>
    <submittedName>
        <fullName evidence="2">DUF2721 domain-containing protein</fullName>
    </submittedName>
</protein>
<evidence type="ECO:0000256" key="1">
    <source>
        <dbReference type="SAM" id="Phobius"/>
    </source>
</evidence>
<feature type="transmembrane region" description="Helical" evidence="1">
    <location>
        <begin position="120"/>
        <end position="141"/>
    </location>
</feature>
<dbReference type="RefSeq" id="WP_221425738.1">
    <property type="nucleotide sequence ID" value="NZ_CP081295.1"/>
</dbReference>
<keyword evidence="3" id="KW-1185">Reference proteome</keyword>
<feature type="transmembrane region" description="Helical" evidence="1">
    <location>
        <begin position="90"/>
        <end position="114"/>
    </location>
</feature>
<dbReference type="Proteomes" id="UP000824281">
    <property type="component" value="Chromosome"/>
</dbReference>
<dbReference type="Pfam" id="PF11026">
    <property type="entry name" value="DUF2721"/>
    <property type="match status" value="1"/>
</dbReference>
<dbReference type="InterPro" id="IPR021279">
    <property type="entry name" value="DUF2721"/>
</dbReference>
<keyword evidence="1" id="KW-1133">Transmembrane helix</keyword>
<evidence type="ECO:0000313" key="3">
    <source>
        <dbReference type="Proteomes" id="UP000824281"/>
    </source>
</evidence>
<gene>
    <name evidence="2" type="ORF">K3148_02340</name>
</gene>
<accession>A0ABX8ZMQ8</accession>
<proteinExistence type="predicted"/>
<feature type="transmembrane region" description="Helical" evidence="1">
    <location>
        <begin position="26"/>
        <end position="47"/>
    </location>
</feature>
<organism evidence="2 3">
    <name type="scientific">Qipengyuania aurantiaca</name>
    <dbReference type="NCBI Taxonomy" id="2867233"/>
    <lineage>
        <taxon>Bacteria</taxon>
        <taxon>Pseudomonadati</taxon>
        <taxon>Pseudomonadota</taxon>
        <taxon>Alphaproteobacteria</taxon>
        <taxon>Sphingomonadales</taxon>
        <taxon>Erythrobacteraceae</taxon>
        <taxon>Qipengyuania</taxon>
    </lineage>
</organism>
<evidence type="ECO:0000313" key="2">
    <source>
        <dbReference type="EMBL" id="QZD90265.1"/>
    </source>
</evidence>
<reference evidence="2 3" key="1">
    <citation type="submission" date="2021-08" db="EMBL/GenBank/DDBJ databases">
        <title>Comparative Genomics Analysis of the Genus Qipengyuania Reveals Extensive Genetic Diversity and Metabolic Versatility, Including the Description of Fifteen Novel Species.</title>
        <authorList>
            <person name="Liu Y."/>
        </authorList>
    </citation>
    <scope>NUCLEOTIDE SEQUENCE [LARGE SCALE GENOMIC DNA]</scope>
    <source>
        <strain evidence="2 3">1NDH13</strain>
    </source>
</reference>
<dbReference type="EMBL" id="CP081295">
    <property type="protein sequence ID" value="QZD90265.1"/>
    <property type="molecule type" value="Genomic_DNA"/>
</dbReference>
<keyword evidence="1" id="KW-0472">Membrane</keyword>
<name>A0ABX8ZMQ8_9SPHN</name>
<keyword evidence="1" id="KW-0812">Transmembrane</keyword>